<reference evidence="2" key="1">
    <citation type="submission" date="2023-06" db="EMBL/GenBank/DDBJ databases">
        <title>Survivors Of The Sea: Transcriptome response of Skeletonema marinoi to long-term dormancy.</title>
        <authorList>
            <person name="Pinder M.I.M."/>
            <person name="Kourtchenko O."/>
            <person name="Robertson E.K."/>
            <person name="Larsson T."/>
            <person name="Maumus F."/>
            <person name="Osuna-Cruz C.M."/>
            <person name="Vancaester E."/>
            <person name="Stenow R."/>
            <person name="Vandepoele K."/>
            <person name="Ploug H."/>
            <person name="Bruchert V."/>
            <person name="Godhe A."/>
            <person name="Topel M."/>
        </authorList>
    </citation>
    <scope>NUCLEOTIDE SEQUENCE</scope>
    <source>
        <strain evidence="2">R05AC</strain>
    </source>
</reference>
<evidence type="ECO:0000313" key="3">
    <source>
        <dbReference type="Proteomes" id="UP001224775"/>
    </source>
</evidence>
<dbReference type="AlphaFoldDB" id="A0AAD9DDH7"/>
<protein>
    <submittedName>
        <fullName evidence="2">Uncharacterized protein</fullName>
    </submittedName>
</protein>
<evidence type="ECO:0000256" key="1">
    <source>
        <dbReference type="SAM" id="MobiDB-lite"/>
    </source>
</evidence>
<keyword evidence="3" id="KW-1185">Reference proteome</keyword>
<feature type="region of interest" description="Disordered" evidence="1">
    <location>
        <begin position="143"/>
        <end position="163"/>
    </location>
</feature>
<comment type="caution">
    <text evidence="2">The sequence shown here is derived from an EMBL/GenBank/DDBJ whole genome shotgun (WGS) entry which is preliminary data.</text>
</comment>
<dbReference type="EMBL" id="JATAAI010000012">
    <property type="protein sequence ID" value="KAK1742034.1"/>
    <property type="molecule type" value="Genomic_DNA"/>
</dbReference>
<accession>A0AAD9DDH7</accession>
<dbReference type="Proteomes" id="UP001224775">
    <property type="component" value="Unassembled WGS sequence"/>
</dbReference>
<evidence type="ECO:0000313" key="2">
    <source>
        <dbReference type="EMBL" id="KAK1742034.1"/>
    </source>
</evidence>
<feature type="compositionally biased region" description="Polar residues" evidence="1">
    <location>
        <begin position="262"/>
        <end position="278"/>
    </location>
</feature>
<name>A0AAD9DDH7_9STRA</name>
<gene>
    <name evidence="2" type="ORF">QTG54_007607</name>
</gene>
<feature type="region of interest" description="Disordered" evidence="1">
    <location>
        <begin position="256"/>
        <end position="293"/>
    </location>
</feature>
<sequence length="490" mass="54869">MERKSSLINIQKICLVDNELVRGGGTLFRRDSSLSNKSDYERAERRSSLRNLFSKAAKNDAASTPAPNFQEEEHLKLFKSKEFQAYLKEHNIFTTAGVQVIFQQFLHNRNTDVKSTNERVEAAQVHRRKNSGDSLLDIASRCAMPSSKRRSTNGSDNTFHESENSLDTSMWSLDDSCRKSYMTVIRGDTESIFQQPQEVKEIELQMNVNEVEQEDSMLKSFLRRSSDAMSSIDASSYRSRRDSLFSSIGGRGRSSIYCDPESSASNAAHDTQSPQNGEVSYKVEEGGRSTGESSQCLEDLLKSLCDDDDNTQVVEDDKSNNGEAEFFFPSRRRSMSYDYDPPPRRSSLFSKASETSSQLHQCLNEINADNNNIRSNPLRNLLGDDEETISSKDDDSLGTITSFASDQALLCKSNNLQESEVDLPLRLNCIEILHADPQNLSLPRTHNSRSNLSDCSGQVQLQKDFMASGGSLLVEWGDAKSKHASEDDSV</sequence>
<organism evidence="2 3">
    <name type="scientific">Skeletonema marinoi</name>
    <dbReference type="NCBI Taxonomy" id="267567"/>
    <lineage>
        <taxon>Eukaryota</taxon>
        <taxon>Sar</taxon>
        <taxon>Stramenopiles</taxon>
        <taxon>Ochrophyta</taxon>
        <taxon>Bacillariophyta</taxon>
        <taxon>Coscinodiscophyceae</taxon>
        <taxon>Thalassiosirophycidae</taxon>
        <taxon>Thalassiosirales</taxon>
        <taxon>Skeletonemataceae</taxon>
        <taxon>Skeletonema</taxon>
        <taxon>Skeletonema marinoi-dohrnii complex</taxon>
    </lineage>
</organism>
<proteinExistence type="predicted"/>